<name>G4R968_PELHB</name>
<evidence type="ECO:0000313" key="2">
    <source>
        <dbReference type="EMBL" id="AEQ52448.1"/>
    </source>
</evidence>
<gene>
    <name evidence="2" type="ordered locus">KKY_2440</name>
</gene>
<proteinExistence type="predicted"/>
<reference evidence="2 3" key="1">
    <citation type="journal article" date="2012" name="J. Bacteriol.">
        <title>Complete genome sequence of Pelagibacterium halotolerans B2T.</title>
        <authorList>
            <person name="Huo Y.Y."/>
            <person name="Cheng H."/>
            <person name="Han X.F."/>
            <person name="Jiang X.W."/>
            <person name="Sun C."/>
            <person name="Zhang X.Q."/>
            <person name="Zhu X.F."/>
            <person name="Liu Y.F."/>
            <person name="Li P.F."/>
            <person name="Ni P.X."/>
            <person name="Wu M."/>
        </authorList>
    </citation>
    <scope>NUCLEOTIDE SEQUENCE [LARGE SCALE GENOMIC DNA]</scope>
    <source>
        <strain evidence="3">DSM 22347 / JCM 15775 / CGMCC 1.7692 / B2</strain>
    </source>
</reference>
<dbReference type="EMBL" id="CP003075">
    <property type="protein sequence ID" value="AEQ52448.1"/>
    <property type="molecule type" value="Genomic_DNA"/>
</dbReference>
<dbReference type="AlphaFoldDB" id="G4R968"/>
<dbReference type="KEGG" id="phl:KKY_2440"/>
<protein>
    <submittedName>
        <fullName evidence="2">Uncharacterized protein</fullName>
    </submittedName>
</protein>
<accession>G4R968</accession>
<keyword evidence="3" id="KW-1185">Reference proteome</keyword>
<organism evidence="2 3">
    <name type="scientific">Pelagibacterium halotolerans (strain DSM 22347 / JCM 15775 / CGMCC 1.7692 / B2)</name>
    <dbReference type="NCBI Taxonomy" id="1082931"/>
    <lineage>
        <taxon>Bacteria</taxon>
        <taxon>Pseudomonadati</taxon>
        <taxon>Pseudomonadota</taxon>
        <taxon>Alphaproteobacteria</taxon>
        <taxon>Hyphomicrobiales</taxon>
        <taxon>Devosiaceae</taxon>
        <taxon>Pelagibacterium</taxon>
    </lineage>
</organism>
<dbReference type="STRING" id="1082931.KKY_2440"/>
<feature type="region of interest" description="Disordered" evidence="1">
    <location>
        <begin position="1"/>
        <end position="38"/>
    </location>
</feature>
<evidence type="ECO:0000313" key="3">
    <source>
        <dbReference type="Proteomes" id="UP000008850"/>
    </source>
</evidence>
<evidence type="ECO:0000256" key="1">
    <source>
        <dbReference type="SAM" id="MobiDB-lite"/>
    </source>
</evidence>
<dbReference type="HOGENOM" id="CLU_3331260_0_0_5"/>
<dbReference type="Proteomes" id="UP000008850">
    <property type="component" value="Chromosome"/>
</dbReference>
<sequence>MADGGNGSHLGWIRPSAGHPESGTVLTARLWEPTMTKM</sequence>